<dbReference type="Pfam" id="PF09809">
    <property type="entry name" value="MRP-L27"/>
    <property type="match status" value="1"/>
</dbReference>
<evidence type="ECO:0000313" key="7">
    <source>
        <dbReference type="EMBL" id="EWC45804.1"/>
    </source>
</evidence>
<reference evidence="7 8" key="1">
    <citation type="submission" date="2013-05" db="EMBL/GenBank/DDBJ databases">
        <title>Drechslerella stenobrocha genome reveals carnivorous origination and mechanical trapping mechanism of predatory fungi.</title>
        <authorList>
            <person name="Liu X."/>
            <person name="Zhang W."/>
            <person name="Liu K."/>
        </authorList>
    </citation>
    <scope>NUCLEOTIDE SEQUENCE [LARGE SCALE GENOMIC DNA]</scope>
    <source>
        <strain evidence="7 8">248</strain>
    </source>
</reference>
<name>W7HRI4_9PEZI</name>
<protein>
    <submittedName>
        <fullName evidence="7">Uncharacterized protein</fullName>
    </submittedName>
</protein>
<keyword evidence="4" id="KW-0689">Ribosomal protein</keyword>
<dbReference type="PANTHER" id="PTHR21338:SF0">
    <property type="entry name" value="LARGE RIBOSOMAL SUBUNIT PROTEIN ML41"/>
    <property type="match status" value="1"/>
</dbReference>
<accession>W7HRI4</accession>
<evidence type="ECO:0000256" key="3">
    <source>
        <dbReference type="ARBA" id="ARBA00022946"/>
    </source>
</evidence>
<keyword evidence="8" id="KW-1185">Reference proteome</keyword>
<dbReference type="InterPro" id="IPR019189">
    <property type="entry name" value="Ribosomal_mL41"/>
</dbReference>
<keyword evidence="6" id="KW-0687">Ribonucleoprotein</keyword>
<evidence type="ECO:0000313" key="8">
    <source>
        <dbReference type="Proteomes" id="UP000024837"/>
    </source>
</evidence>
<evidence type="ECO:0000256" key="2">
    <source>
        <dbReference type="ARBA" id="ARBA00010152"/>
    </source>
</evidence>
<gene>
    <name evidence="7" type="ORF">DRE_05141</name>
</gene>
<comment type="similarity">
    <text evidence="2">Belongs to the mitochondrion-specific ribosomal protein mL41 family.</text>
</comment>
<comment type="subcellular location">
    <subcellularLocation>
        <location evidence="1">Mitochondrion</location>
    </subcellularLocation>
</comment>
<dbReference type="OrthoDB" id="408933at2759"/>
<sequence length="110" mass="11807">MVAPTGARAVSILGGTKGGIKRLKLTTKQVNGGYYKGTGSGAMGRHTKYGGYILDPSKMRNYVVPDGLLDCKLTPFVTKKIEPLKGKFGKAGPMSGTSYLERWKHMNGVN</sequence>
<evidence type="ECO:0000256" key="5">
    <source>
        <dbReference type="ARBA" id="ARBA00023128"/>
    </source>
</evidence>
<dbReference type="GO" id="GO:0003735">
    <property type="term" value="F:structural constituent of ribosome"/>
    <property type="evidence" value="ECO:0007669"/>
    <property type="project" value="InterPro"/>
</dbReference>
<keyword evidence="3" id="KW-0809">Transit peptide</keyword>
<dbReference type="PANTHER" id="PTHR21338">
    <property type="entry name" value="MITOCHONDRIAL RIBOSOMAL PROTEIN L41"/>
    <property type="match status" value="1"/>
</dbReference>
<dbReference type="EMBL" id="KI966424">
    <property type="protein sequence ID" value="EWC45804.1"/>
    <property type="molecule type" value="Genomic_DNA"/>
</dbReference>
<dbReference type="AlphaFoldDB" id="W7HRI4"/>
<dbReference type="GO" id="GO:0006412">
    <property type="term" value="P:translation"/>
    <property type="evidence" value="ECO:0007669"/>
    <property type="project" value="TreeGrafter"/>
</dbReference>
<organism evidence="7 8">
    <name type="scientific">Drechslerella stenobrocha 248</name>
    <dbReference type="NCBI Taxonomy" id="1043628"/>
    <lineage>
        <taxon>Eukaryota</taxon>
        <taxon>Fungi</taxon>
        <taxon>Dikarya</taxon>
        <taxon>Ascomycota</taxon>
        <taxon>Pezizomycotina</taxon>
        <taxon>Orbiliomycetes</taxon>
        <taxon>Orbiliales</taxon>
        <taxon>Orbiliaceae</taxon>
        <taxon>Drechslerella</taxon>
    </lineage>
</organism>
<keyword evidence="5" id="KW-0496">Mitochondrion</keyword>
<evidence type="ECO:0000256" key="4">
    <source>
        <dbReference type="ARBA" id="ARBA00022980"/>
    </source>
</evidence>
<dbReference type="HOGENOM" id="CLU_131055_3_0_1"/>
<evidence type="ECO:0000256" key="6">
    <source>
        <dbReference type="ARBA" id="ARBA00023274"/>
    </source>
</evidence>
<proteinExistence type="inferred from homology"/>
<dbReference type="Proteomes" id="UP000024837">
    <property type="component" value="Unassembled WGS sequence"/>
</dbReference>
<dbReference type="GO" id="GO:0005762">
    <property type="term" value="C:mitochondrial large ribosomal subunit"/>
    <property type="evidence" value="ECO:0007669"/>
    <property type="project" value="InterPro"/>
</dbReference>
<evidence type="ECO:0000256" key="1">
    <source>
        <dbReference type="ARBA" id="ARBA00004173"/>
    </source>
</evidence>